<gene>
    <name evidence="1" type="ORF">B4098_0240</name>
</gene>
<accession>A0A150K6T0</accession>
<dbReference type="PATRIC" id="fig|1398.26.peg.1577"/>
<protein>
    <submittedName>
        <fullName evidence="1">Uncharacterized protein</fullName>
    </submittedName>
</protein>
<reference evidence="1 2" key="1">
    <citation type="submission" date="2016-01" db="EMBL/GenBank/DDBJ databases">
        <title>Genome Sequences of Twelve Sporeforming Bacillus Species Isolated from Foods.</title>
        <authorList>
            <person name="Berendsen E.M."/>
            <person name="Wells-Bennik M.H."/>
            <person name="Krawcyk A.O."/>
            <person name="De Jong A."/>
            <person name="Holsappel S."/>
            <person name="Eijlander R.T."/>
            <person name="Kuipers O.P."/>
        </authorList>
    </citation>
    <scope>NUCLEOTIDE SEQUENCE [LARGE SCALE GENOMIC DNA]</scope>
    <source>
        <strain evidence="1 2">B4098</strain>
    </source>
</reference>
<dbReference type="AlphaFoldDB" id="A0A150K6T0"/>
<comment type="caution">
    <text evidence="1">The sequence shown here is derived from an EMBL/GenBank/DDBJ whole genome shotgun (WGS) entry which is preliminary data.</text>
</comment>
<name>A0A150K6T0_HEYCO</name>
<proteinExistence type="predicted"/>
<evidence type="ECO:0000313" key="2">
    <source>
        <dbReference type="Proteomes" id="UP000075288"/>
    </source>
</evidence>
<organism evidence="1 2">
    <name type="scientific">Heyndrickxia coagulans</name>
    <name type="common">Weizmannia coagulans</name>
    <dbReference type="NCBI Taxonomy" id="1398"/>
    <lineage>
        <taxon>Bacteria</taxon>
        <taxon>Bacillati</taxon>
        <taxon>Bacillota</taxon>
        <taxon>Bacilli</taxon>
        <taxon>Bacillales</taxon>
        <taxon>Bacillaceae</taxon>
        <taxon>Heyndrickxia</taxon>
    </lineage>
</organism>
<evidence type="ECO:0000313" key="1">
    <source>
        <dbReference type="EMBL" id="KYC65287.1"/>
    </source>
</evidence>
<dbReference type="EMBL" id="LQYG01000018">
    <property type="protein sequence ID" value="KYC65287.1"/>
    <property type="molecule type" value="Genomic_DNA"/>
</dbReference>
<dbReference type="Proteomes" id="UP000075288">
    <property type="component" value="Unassembled WGS sequence"/>
</dbReference>
<sequence>MICCYKTYFFAATARARHCGIIDGFITADMIPNTKKEMDEK</sequence>